<dbReference type="RefSeq" id="WP_344755269.1">
    <property type="nucleotide sequence ID" value="NZ_BAABAE010000003.1"/>
</dbReference>
<evidence type="ECO:0000313" key="2">
    <source>
        <dbReference type="EMBL" id="GAA3740164.1"/>
    </source>
</evidence>
<feature type="transmembrane region" description="Helical" evidence="1">
    <location>
        <begin position="140"/>
        <end position="160"/>
    </location>
</feature>
<keyword evidence="1" id="KW-0472">Membrane</keyword>
<feature type="transmembrane region" description="Helical" evidence="1">
    <location>
        <begin position="172"/>
        <end position="191"/>
    </location>
</feature>
<dbReference type="Proteomes" id="UP001501004">
    <property type="component" value="Unassembled WGS sequence"/>
</dbReference>
<keyword evidence="1" id="KW-1133">Transmembrane helix</keyword>
<keyword evidence="1" id="KW-0812">Transmembrane</keyword>
<gene>
    <name evidence="2" type="ORF">GCM10022239_14760</name>
</gene>
<evidence type="ECO:0000256" key="1">
    <source>
        <dbReference type="SAM" id="Phobius"/>
    </source>
</evidence>
<reference evidence="3" key="1">
    <citation type="journal article" date="2019" name="Int. J. Syst. Evol. Microbiol.">
        <title>The Global Catalogue of Microorganisms (GCM) 10K type strain sequencing project: providing services to taxonomists for standard genome sequencing and annotation.</title>
        <authorList>
            <consortium name="The Broad Institute Genomics Platform"/>
            <consortium name="The Broad Institute Genome Sequencing Center for Infectious Disease"/>
            <person name="Wu L."/>
            <person name="Ma J."/>
        </authorList>
    </citation>
    <scope>NUCLEOTIDE SEQUENCE [LARGE SCALE GENOMIC DNA]</scope>
    <source>
        <strain evidence="3">JCM 16949</strain>
    </source>
</reference>
<feature type="transmembrane region" description="Helical" evidence="1">
    <location>
        <begin position="51"/>
        <end position="72"/>
    </location>
</feature>
<comment type="caution">
    <text evidence="2">The sequence shown here is derived from an EMBL/GenBank/DDBJ whole genome shotgun (WGS) entry which is preliminary data.</text>
</comment>
<accession>A0ABP7FHM7</accession>
<feature type="transmembrane region" description="Helical" evidence="1">
    <location>
        <begin position="197"/>
        <end position="223"/>
    </location>
</feature>
<organism evidence="2 3">
    <name type="scientific">Leifsonella bigeumensis</name>
    <dbReference type="NCBI Taxonomy" id="433643"/>
    <lineage>
        <taxon>Bacteria</taxon>
        <taxon>Bacillati</taxon>
        <taxon>Actinomycetota</taxon>
        <taxon>Actinomycetes</taxon>
        <taxon>Micrococcales</taxon>
        <taxon>Microbacteriaceae</taxon>
        <taxon>Leifsonella</taxon>
    </lineage>
</organism>
<name>A0ABP7FHM7_9MICO</name>
<proteinExistence type="predicted"/>
<protein>
    <submittedName>
        <fullName evidence="2">Uncharacterized protein</fullName>
    </submittedName>
</protein>
<evidence type="ECO:0000313" key="3">
    <source>
        <dbReference type="Proteomes" id="UP001501004"/>
    </source>
</evidence>
<feature type="transmembrane region" description="Helical" evidence="1">
    <location>
        <begin position="84"/>
        <end position="106"/>
    </location>
</feature>
<keyword evidence="3" id="KW-1185">Reference proteome</keyword>
<sequence length="243" mass="24897">MTPTRAPGIALVCAAVALVAVAALELAVGSARGDGDNPAESLDYLASYGQLYALSGLALVAGGMAVIVAALGVRRFARTAGVSLALESITVVAVLAAGFFAVAGVMRMQAVGTVPHIQGLDQQWGESAYLVVQIAGTQGLLSAGLIGLAAWLVGFVLFAWRRRVRWPGVVGVIPALLLLLLLTDLAIPFVVEIVGDGLFLAYIASIVIGLPLCCFILGVALLLPATQSRLSTVPGPRPVGFRG</sequence>
<dbReference type="EMBL" id="BAABAE010000003">
    <property type="protein sequence ID" value="GAA3740164.1"/>
    <property type="molecule type" value="Genomic_DNA"/>
</dbReference>